<feature type="region of interest" description="Disordered" evidence="7">
    <location>
        <begin position="119"/>
        <end position="144"/>
    </location>
</feature>
<dbReference type="Gene3D" id="4.10.240.10">
    <property type="entry name" value="Zn(2)-C6 fungal-type DNA-binding domain"/>
    <property type="match status" value="1"/>
</dbReference>
<dbReference type="Pfam" id="PF00172">
    <property type="entry name" value="Zn_clus"/>
    <property type="match status" value="1"/>
</dbReference>
<feature type="compositionally biased region" description="Low complexity" evidence="7">
    <location>
        <begin position="305"/>
        <end position="320"/>
    </location>
</feature>
<reference evidence="9 10" key="1">
    <citation type="journal article" date="2013" name="BMC Genomics">
        <title>High quality de novo sequencing and assembly of the Saccharomyces arboricolus genome.</title>
        <authorList>
            <person name="Liti G."/>
            <person name="Nguyen Ba A.N."/>
            <person name="Blythe M."/>
            <person name="Mueller C.A."/>
            <person name="Bergstroem A."/>
            <person name="Cubillos F.A."/>
            <person name="Dafhnis-Calas F."/>
            <person name="Khoshraftar S."/>
            <person name="Malla S."/>
            <person name="Mehta N."/>
            <person name="Siow C.C."/>
            <person name="Warringer J."/>
            <person name="Moses A.M."/>
            <person name="Louis E.J."/>
            <person name="Nieduszynski C.A."/>
        </authorList>
    </citation>
    <scope>NUCLEOTIDE SEQUENCE [LARGE SCALE GENOMIC DNA]</scope>
    <source>
        <strain evidence="10">H-6 / AS 2.3317 / CBS 10644</strain>
    </source>
</reference>
<evidence type="ECO:0000256" key="6">
    <source>
        <dbReference type="ARBA" id="ARBA00023242"/>
    </source>
</evidence>
<feature type="region of interest" description="Disordered" evidence="7">
    <location>
        <begin position="1122"/>
        <end position="1142"/>
    </location>
</feature>
<evidence type="ECO:0000256" key="1">
    <source>
        <dbReference type="ARBA" id="ARBA00022723"/>
    </source>
</evidence>
<dbReference type="SMART" id="SM00066">
    <property type="entry name" value="GAL4"/>
    <property type="match status" value="1"/>
</dbReference>
<dbReference type="GO" id="GO:0003677">
    <property type="term" value="F:DNA binding"/>
    <property type="evidence" value="ECO:0007669"/>
    <property type="project" value="UniProtKB-KW"/>
</dbReference>
<dbReference type="Proteomes" id="UP000006968">
    <property type="component" value="Chromosome XI"/>
</dbReference>
<dbReference type="EMBL" id="ALIE01000128">
    <property type="protein sequence ID" value="EJS42891.1"/>
    <property type="molecule type" value="Genomic_DNA"/>
</dbReference>
<protein>
    <submittedName>
        <fullName evidence="9">Rgt1p</fullName>
    </submittedName>
</protein>
<accession>J8Q2L2</accession>
<sequence>MSELNTVSTNSSDSTKNGGTSNSPEDMDSTAATSHAIKKRTKASRACDQCRKKKIKCDYKDERGVCSNCQRNGDRCSFERVPLKRGPSKGYTRSTSHPRTNEVQEYNNTKLYRTFENNNLNNNNTNNNNNNVNSNTVPSTPSRSNSVLLPPLTQYIPQAGGMPLSFPNSGIQPAMPAGNIGQQQFWKVPYHEFQHQRKGSIDSLQSDISVKTLNPNEQLSYNTVQQSPITNKAANEAANANGSSNGSTSGSGGYWSFIRTSGLLAPTDEHNDEQTRRSSSIPSLLRNNSNSILLGGQPQLPPPQQQSQSQSQQQKPQQSQNLYSYSQFSQQQPHNPSISSFGQFAANGFHSRQGSVASEAMSPSAPAMFASTSANLASVTQQTQRLQGQQAPPFSTDSVVNKRRQSAPMSVTLSADRLNGNENNSANMNNNNSSNNSGSSKDLFQHSQESVSTPAALEASSSGSTPQRGTKKRRKSYVSKKAKPRRESSISISSRDSSHPISSSSTIVYGQISDVDLIDAYYEFIHVGFPIIPLNKTTLTNDLLLVNTQPISSIHEVNSYVILWFRNSLELLVRVALKQKPGGKFFDNIVGMPVSAGNDNSKTGFTTAVSRDDTEKTRHDSNNEVQETLEVQGVFIAALNECFQKIVDIHPKFRENNDQISPKIKVIYLSTFILLNYILAFVGYDNSFVLGMSVTIFNEFKLYKLLLFPATDTDEAMVAVGDEHTAGNGDTNPSEFEIGSGGAGHLNSSNSPNSMDENMGHYSVLFKRLYVLLSVFDSLQSCAFGGPKLLNISIKGSTKRFFSNDLTSKWCLEQSQVKLKCVLQSLKLGELLSELTRNRISMNGMRKPGFDIAKSTLFLSEYVENQPISVGQLFCKLLIGKHNFINCLLSLCDPETGVYSEMTLDLSSKLADSLCSLISIILQILTLILRLNPTNSIDFNYRPPNPPTNDPTPQEASPAMGSSTETRNGGNAANLSEGNPDFYKKLLGLKQDTGTILSDLCRGVISPFAIPILHEVYNITELVKQMPTSLISIMMTATTTQNSQDTKKSQDLVMKLSNSMNEVVQITSVLTMIKPFKIFEHELNKPMTSLTSELSSLARNDALWTRSSQSVHEKSVMKALFTEDHSSNNQPTASTTPATTEPKLENVALENFAGIGWKLLDDSELGWY</sequence>
<feature type="compositionally biased region" description="Low complexity" evidence="7">
    <location>
        <begin position="420"/>
        <end position="440"/>
    </location>
</feature>
<dbReference type="OrthoDB" id="5426978at2759"/>
<feature type="region of interest" description="Disordered" evidence="7">
    <location>
        <begin position="940"/>
        <end position="976"/>
    </location>
</feature>
<feature type="compositionally biased region" description="Basic residues" evidence="7">
    <location>
        <begin position="469"/>
        <end position="484"/>
    </location>
</feature>
<feature type="compositionally biased region" description="Polar residues" evidence="7">
    <location>
        <begin position="960"/>
        <end position="976"/>
    </location>
</feature>
<evidence type="ECO:0000313" key="10">
    <source>
        <dbReference type="Proteomes" id="UP000006968"/>
    </source>
</evidence>
<dbReference type="InterPro" id="IPR001138">
    <property type="entry name" value="Zn2Cys6_DnaBD"/>
</dbReference>
<dbReference type="GO" id="GO:0008270">
    <property type="term" value="F:zinc ion binding"/>
    <property type="evidence" value="ECO:0007669"/>
    <property type="project" value="InterPro"/>
</dbReference>
<feature type="compositionally biased region" description="Low complexity" evidence="7">
    <location>
        <begin position="277"/>
        <end position="298"/>
    </location>
</feature>
<dbReference type="PROSITE" id="PS50048">
    <property type="entry name" value="ZN2_CY6_FUNGAL_2"/>
    <property type="match status" value="1"/>
</dbReference>
<keyword evidence="6" id="KW-0539">Nucleus</keyword>
<dbReference type="InterPro" id="IPR036864">
    <property type="entry name" value="Zn2-C6_fun-type_DNA-bd_sf"/>
</dbReference>
<feature type="region of interest" description="Disordered" evidence="7">
    <location>
        <begin position="266"/>
        <end position="343"/>
    </location>
</feature>
<evidence type="ECO:0000259" key="8">
    <source>
        <dbReference type="PROSITE" id="PS50048"/>
    </source>
</evidence>
<keyword evidence="1" id="KW-0479">Metal-binding</keyword>
<keyword evidence="3" id="KW-0805">Transcription regulation</keyword>
<feature type="compositionally biased region" description="Basic and acidic residues" evidence="7">
    <location>
        <begin position="267"/>
        <end position="276"/>
    </location>
</feature>
<keyword evidence="5" id="KW-0804">Transcription</keyword>
<evidence type="ECO:0000256" key="7">
    <source>
        <dbReference type="SAM" id="MobiDB-lite"/>
    </source>
</evidence>
<dbReference type="PANTHER" id="PTHR31668:SF26">
    <property type="entry name" value="GLUCOSE TRANSPORT TRANSCRIPTION REGULATOR RGT1-RELATED"/>
    <property type="match status" value="1"/>
</dbReference>
<feature type="compositionally biased region" description="Low complexity" evidence="7">
    <location>
        <begin position="381"/>
        <end position="390"/>
    </location>
</feature>
<keyword evidence="10" id="KW-1185">Reference proteome</keyword>
<feature type="region of interest" description="Disordered" evidence="7">
    <location>
        <begin position="379"/>
        <end position="503"/>
    </location>
</feature>
<feature type="region of interest" description="Disordered" evidence="7">
    <location>
        <begin position="1"/>
        <end position="46"/>
    </location>
</feature>
<evidence type="ECO:0000256" key="2">
    <source>
        <dbReference type="ARBA" id="ARBA00022833"/>
    </source>
</evidence>
<feature type="compositionally biased region" description="Polar residues" evidence="7">
    <location>
        <begin position="445"/>
        <end position="468"/>
    </location>
</feature>
<feature type="compositionally biased region" description="Low complexity" evidence="7">
    <location>
        <begin position="489"/>
        <end position="503"/>
    </location>
</feature>
<evidence type="ECO:0000256" key="4">
    <source>
        <dbReference type="ARBA" id="ARBA00023125"/>
    </source>
</evidence>
<dbReference type="PROSITE" id="PS00463">
    <property type="entry name" value="ZN2_CY6_FUNGAL_1"/>
    <property type="match status" value="1"/>
</dbReference>
<dbReference type="InterPro" id="IPR050797">
    <property type="entry name" value="Carb_Metab_Trans_Reg"/>
</dbReference>
<keyword evidence="4" id="KW-0238">DNA-binding</keyword>
<dbReference type="PANTHER" id="PTHR31668">
    <property type="entry name" value="GLUCOSE TRANSPORT TRANSCRIPTION REGULATOR RGT1-RELATED-RELATED"/>
    <property type="match status" value="1"/>
</dbReference>
<name>J8Q2L2_SACAR</name>
<keyword evidence="2" id="KW-0862">Zinc</keyword>
<organism evidence="9 10">
    <name type="scientific">Saccharomyces arboricola (strain H-6 / AS 2.3317 / CBS 10644)</name>
    <name type="common">Yeast</name>
    <dbReference type="NCBI Taxonomy" id="1160507"/>
    <lineage>
        <taxon>Eukaryota</taxon>
        <taxon>Fungi</taxon>
        <taxon>Dikarya</taxon>
        <taxon>Ascomycota</taxon>
        <taxon>Saccharomycotina</taxon>
        <taxon>Saccharomycetes</taxon>
        <taxon>Saccharomycetales</taxon>
        <taxon>Saccharomycetaceae</taxon>
        <taxon>Saccharomyces</taxon>
    </lineage>
</organism>
<evidence type="ECO:0000256" key="5">
    <source>
        <dbReference type="ARBA" id="ARBA00023163"/>
    </source>
</evidence>
<comment type="caution">
    <text evidence="9">The sequence shown here is derived from an EMBL/GenBank/DDBJ whole genome shotgun (WGS) entry which is preliminary data.</text>
</comment>
<gene>
    <name evidence="9" type="ORF">SU7_2014</name>
</gene>
<dbReference type="GO" id="GO:0000981">
    <property type="term" value="F:DNA-binding transcription factor activity, RNA polymerase II-specific"/>
    <property type="evidence" value="ECO:0007669"/>
    <property type="project" value="InterPro"/>
</dbReference>
<feature type="domain" description="Zn(2)-C6 fungal-type" evidence="8">
    <location>
        <begin position="46"/>
        <end position="78"/>
    </location>
</feature>
<evidence type="ECO:0000256" key="3">
    <source>
        <dbReference type="ARBA" id="ARBA00023015"/>
    </source>
</evidence>
<feature type="compositionally biased region" description="Low complexity" evidence="7">
    <location>
        <begin position="119"/>
        <end position="135"/>
    </location>
</feature>
<feature type="compositionally biased region" description="Polar residues" evidence="7">
    <location>
        <begin position="1"/>
        <end position="24"/>
    </location>
</feature>
<feature type="compositionally biased region" description="Polar residues" evidence="7">
    <location>
        <begin position="321"/>
        <end position="342"/>
    </location>
</feature>
<feature type="compositionally biased region" description="Low complexity" evidence="7">
    <location>
        <begin position="1131"/>
        <end position="1140"/>
    </location>
</feature>
<dbReference type="CDD" id="cd00067">
    <property type="entry name" value="GAL4"/>
    <property type="match status" value="1"/>
</dbReference>
<dbReference type="SUPFAM" id="SSF57701">
    <property type="entry name" value="Zn2/Cys6 DNA-binding domain"/>
    <property type="match status" value="1"/>
</dbReference>
<dbReference type="AlphaFoldDB" id="J8Q2L2"/>
<evidence type="ECO:0000313" key="9">
    <source>
        <dbReference type="EMBL" id="EJS42891.1"/>
    </source>
</evidence>
<dbReference type="HOGENOM" id="CLU_006525_0_0_1"/>
<proteinExistence type="predicted"/>